<dbReference type="EMBL" id="JASCZI010090630">
    <property type="protein sequence ID" value="MED6143275.1"/>
    <property type="molecule type" value="Genomic_DNA"/>
</dbReference>
<feature type="compositionally biased region" description="Basic and acidic residues" evidence="1">
    <location>
        <begin position="19"/>
        <end position="36"/>
    </location>
</feature>
<dbReference type="Proteomes" id="UP001341840">
    <property type="component" value="Unassembled WGS sequence"/>
</dbReference>
<evidence type="ECO:0000313" key="2">
    <source>
        <dbReference type="EMBL" id="MED6143275.1"/>
    </source>
</evidence>
<gene>
    <name evidence="2" type="ORF">PIB30_004778</name>
</gene>
<reference evidence="2 3" key="1">
    <citation type="journal article" date="2023" name="Plants (Basel)">
        <title>Bridging the Gap: Combining Genomics and Transcriptomics Approaches to Understand Stylosanthes scabra, an Orphan Legume from the Brazilian Caatinga.</title>
        <authorList>
            <person name="Ferreira-Neto J.R.C."/>
            <person name="da Silva M.D."/>
            <person name="Binneck E."/>
            <person name="de Melo N.F."/>
            <person name="da Silva R.H."/>
            <person name="de Melo A.L.T.M."/>
            <person name="Pandolfi V."/>
            <person name="Bustamante F.O."/>
            <person name="Brasileiro-Vidal A.C."/>
            <person name="Benko-Iseppon A.M."/>
        </authorList>
    </citation>
    <scope>NUCLEOTIDE SEQUENCE [LARGE SCALE GENOMIC DNA]</scope>
    <source>
        <tissue evidence="2">Leaves</tissue>
    </source>
</reference>
<keyword evidence="3" id="KW-1185">Reference proteome</keyword>
<evidence type="ECO:0000313" key="3">
    <source>
        <dbReference type="Proteomes" id="UP001341840"/>
    </source>
</evidence>
<comment type="caution">
    <text evidence="2">The sequence shown here is derived from an EMBL/GenBank/DDBJ whole genome shotgun (WGS) entry which is preliminary data.</text>
</comment>
<accession>A0ABU6T428</accession>
<proteinExistence type="predicted"/>
<evidence type="ECO:0000256" key="1">
    <source>
        <dbReference type="SAM" id="MobiDB-lite"/>
    </source>
</evidence>
<sequence length="105" mass="11523">MIPPQFEVVSVKDAASDPNGKKSSDEAAAKGAEKQDGSFGSTILQESENFLEWSQNDCALMTWLDASMTMSYKNQLVHCATFAEGWELLSHIFTTSSSTRIQIKA</sequence>
<feature type="region of interest" description="Disordered" evidence="1">
    <location>
        <begin position="1"/>
        <end position="40"/>
    </location>
</feature>
<protein>
    <submittedName>
        <fullName evidence="2">Uncharacterized protein</fullName>
    </submittedName>
</protein>
<name>A0ABU6T428_9FABA</name>
<organism evidence="2 3">
    <name type="scientific">Stylosanthes scabra</name>
    <dbReference type="NCBI Taxonomy" id="79078"/>
    <lineage>
        <taxon>Eukaryota</taxon>
        <taxon>Viridiplantae</taxon>
        <taxon>Streptophyta</taxon>
        <taxon>Embryophyta</taxon>
        <taxon>Tracheophyta</taxon>
        <taxon>Spermatophyta</taxon>
        <taxon>Magnoliopsida</taxon>
        <taxon>eudicotyledons</taxon>
        <taxon>Gunneridae</taxon>
        <taxon>Pentapetalae</taxon>
        <taxon>rosids</taxon>
        <taxon>fabids</taxon>
        <taxon>Fabales</taxon>
        <taxon>Fabaceae</taxon>
        <taxon>Papilionoideae</taxon>
        <taxon>50 kb inversion clade</taxon>
        <taxon>dalbergioids sensu lato</taxon>
        <taxon>Dalbergieae</taxon>
        <taxon>Pterocarpus clade</taxon>
        <taxon>Stylosanthes</taxon>
    </lineage>
</organism>